<dbReference type="NCBIfam" id="TIGR01848">
    <property type="entry name" value="PHA_reg_PhaR"/>
    <property type="match status" value="1"/>
</dbReference>
<dbReference type="RefSeq" id="WP_145846342.1">
    <property type="nucleotide sequence ID" value="NZ_CP042239.1"/>
</dbReference>
<evidence type="ECO:0000313" key="3">
    <source>
        <dbReference type="EMBL" id="QDX26018.1"/>
    </source>
</evidence>
<dbReference type="InterPro" id="IPR007897">
    <property type="entry name" value="PHB_accumulat"/>
</dbReference>
<feature type="domain" description="PHB accumulation regulatory" evidence="1">
    <location>
        <begin position="76"/>
        <end position="114"/>
    </location>
</feature>
<dbReference type="AlphaFoldDB" id="A0A518REZ7"/>
<feature type="domain" description="PHA accumulation regulator DNA-binding N-terminal" evidence="2">
    <location>
        <begin position="12"/>
        <end position="72"/>
    </location>
</feature>
<dbReference type="GO" id="GO:0006355">
    <property type="term" value="P:regulation of DNA-templated transcription"/>
    <property type="evidence" value="ECO:0007669"/>
    <property type="project" value="InterPro"/>
</dbReference>
<reference evidence="3 4" key="1">
    <citation type="submission" date="2019-07" db="EMBL/GenBank/DDBJ databases">
        <title>Sphingomonas alkalisoli sp. nov., isolated from rhizosphere soil of Suaedae salsa.</title>
        <authorList>
            <person name="Zhang H."/>
            <person name="Xu L."/>
            <person name="Zhang J.-X."/>
            <person name="Sun J.-Q."/>
        </authorList>
    </citation>
    <scope>NUCLEOTIDE SEQUENCE [LARGE SCALE GENOMIC DNA]</scope>
    <source>
        <strain evidence="3 4">XS-10</strain>
    </source>
</reference>
<dbReference type="EMBL" id="CP042239">
    <property type="protein sequence ID" value="QDX26018.1"/>
    <property type="molecule type" value="Genomic_DNA"/>
</dbReference>
<dbReference type="Pfam" id="PF05233">
    <property type="entry name" value="PHB_acc"/>
    <property type="match status" value="1"/>
</dbReference>
<accession>A0A518REZ7</accession>
<proteinExistence type="predicted"/>
<organism evidence="3 4">
    <name type="scientific">Sphingomonas suaedae</name>
    <dbReference type="NCBI Taxonomy" id="2599297"/>
    <lineage>
        <taxon>Bacteria</taxon>
        <taxon>Pseudomonadati</taxon>
        <taxon>Pseudomonadota</taxon>
        <taxon>Alphaproteobacteria</taxon>
        <taxon>Sphingomonadales</taxon>
        <taxon>Sphingomonadaceae</taxon>
        <taxon>Sphingomonas</taxon>
    </lineage>
</organism>
<sequence length="187" mass="20590">MKKTANTDGPVIIKKYANRRLYNTETSSYITLDHLAAMTREGRDFKVIDAKSEEDITHNVLTQIIMEEEARGQTLLPVNFLRQLIALYGDSMQAMVPGYLEASMESFRRNQEQFKTAVEGAFANSPFAEIAKRNMQMFEAAAEAFKPGAAPVGTAPGTAAPEKSKDDEIAALKAQLSALKDQVDKLG</sequence>
<dbReference type="Pfam" id="PF07879">
    <property type="entry name" value="PHB_acc_N"/>
    <property type="match status" value="1"/>
</dbReference>
<dbReference type="KEGG" id="ssua:FPZ54_08270"/>
<dbReference type="InterPro" id="IPR012909">
    <property type="entry name" value="PHA_DNA-bd_N"/>
</dbReference>
<dbReference type="OrthoDB" id="9795345at2"/>
<name>A0A518REZ7_9SPHN</name>
<keyword evidence="4" id="KW-1185">Reference proteome</keyword>
<protein>
    <submittedName>
        <fullName evidence="3">Polyhydroxyalkanoate synthesis repressor PhaR</fullName>
    </submittedName>
</protein>
<evidence type="ECO:0000259" key="1">
    <source>
        <dbReference type="Pfam" id="PF05233"/>
    </source>
</evidence>
<dbReference type="InterPro" id="IPR010134">
    <property type="entry name" value="PHA_reg_PhaR"/>
</dbReference>
<evidence type="ECO:0000259" key="2">
    <source>
        <dbReference type="Pfam" id="PF07879"/>
    </source>
</evidence>
<gene>
    <name evidence="3" type="primary">phaR</name>
    <name evidence="3" type="ORF">FPZ54_08270</name>
</gene>
<dbReference type="Proteomes" id="UP000318055">
    <property type="component" value="Chromosome"/>
</dbReference>
<evidence type="ECO:0000313" key="4">
    <source>
        <dbReference type="Proteomes" id="UP000318055"/>
    </source>
</evidence>